<feature type="binding site" evidence="9">
    <location>
        <position position="291"/>
    </location>
    <ligand>
        <name>ATP</name>
        <dbReference type="ChEBI" id="CHEBI:30616"/>
    </ligand>
</feature>
<organism evidence="12 13">
    <name type="scientific">Pyrinomonas methylaliphatogenes</name>
    <dbReference type="NCBI Taxonomy" id="454194"/>
    <lineage>
        <taxon>Bacteria</taxon>
        <taxon>Pseudomonadati</taxon>
        <taxon>Acidobacteriota</taxon>
        <taxon>Blastocatellia</taxon>
        <taxon>Blastocatellales</taxon>
        <taxon>Pyrinomonadaceae</taxon>
        <taxon>Pyrinomonas</taxon>
    </lineage>
</organism>
<dbReference type="SUPFAM" id="SSF56235">
    <property type="entry name" value="N-terminal nucleophile aminohydrolases (Ntn hydrolases)"/>
    <property type="match status" value="1"/>
</dbReference>
<protein>
    <recommendedName>
        <fullName evidence="3">asparagine synthase (glutamine-hydrolyzing)</fullName>
        <ecNumber evidence="3">6.3.5.4</ecNumber>
    </recommendedName>
</protein>
<keyword evidence="12" id="KW-0436">Ligase</keyword>
<keyword evidence="8" id="KW-0061">Asparagine biosynthesis</keyword>
<dbReference type="Gene3D" id="3.40.50.620">
    <property type="entry name" value="HUPs"/>
    <property type="match status" value="1"/>
</dbReference>
<dbReference type="AlphaFoldDB" id="A0A0B6X121"/>
<evidence type="ECO:0000256" key="1">
    <source>
        <dbReference type="ARBA" id="ARBA00005187"/>
    </source>
</evidence>
<dbReference type="InterPro" id="IPR033738">
    <property type="entry name" value="AsnB_N"/>
</dbReference>
<dbReference type="Proteomes" id="UP000031518">
    <property type="component" value="Unassembled WGS sequence"/>
</dbReference>
<evidence type="ECO:0000256" key="5">
    <source>
        <dbReference type="ARBA" id="ARBA00022840"/>
    </source>
</evidence>
<evidence type="ECO:0000256" key="6">
    <source>
        <dbReference type="ARBA" id="ARBA00022962"/>
    </source>
</evidence>
<keyword evidence="8" id="KW-0028">Amino-acid biosynthesis</keyword>
<dbReference type="CDD" id="cd00712">
    <property type="entry name" value="AsnB"/>
    <property type="match status" value="1"/>
</dbReference>
<dbReference type="PIRSF" id="PIRSF001589">
    <property type="entry name" value="Asn_synthetase_glu-h"/>
    <property type="match status" value="1"/>
</dbReference>
<dbReference type="Gene3D" id="3.60.20.10">
    <property type="entry name" value="Glutamine Phosphoribosylpyrophosphate, subunit 1, domain 1"/>
    <property type="match status" value="1"/>
</dbReference>
<dbReference type="GO" id="GO:0005524">
    <property type="term" value="F:ATP binding"/>
    <property type="evidence" value="ECO:0007669"/>
    <property type="project" value="UniProtKB-KW"/>
</dbReference>
<dbReference type="GO" id="GO:0005829">
    <property type="term" value="C:cytosol"/>
    <property type="evidence" value="ECO:0007669"/>
    <property type="project" value="TreeGrafter"/>
</dbReference>
<dbReference type="InterPro" id="IPR029055">
    <property type="entry name" value="Ntn_hydrolases_N"/>
</dbReference>
<dbReference type="EC" id="6.3.5.4" evidence="3"/>
<dbReference type="PANTHER" id="PTHR43284:SF1">
    <property type="entry name" value="ASPARAGINE SYNTHETASE"/>
    <property type="match status" value="1"/>
</dbReference>
<dbReference type="CDD" id="cd01991">
    <property type="entry name" value="Asn_synthase_B_C"/>
    <property type="match status" value="1"/>
</dbReference>
<evidence type="ECO:0000313" key="13">
    <source>
        <dbReference type="Proteomes" id="UP000031518"/>
    </source>
</evidence>
<name>A0A0B6X121_9BACT</name>
<evidence type="ECO:0000259" key="11">
    <source>
        <dbReference type="PROSITE" id="PS51278"/>
    </source>
</evidence>
<feature type="binding site" evidence="9">
    <location>
        <position position="102"/>
    </location>
    <ligand>
        <name>L-glutamine</name>
        <dbReference type="ChEBI" id="CHEBI:58359"/>
    </ligand>
</feature>
<dbReference type="Pfam" id="PF13537">
    <property type="entry name" value="GATase_7"/>
    <property type="match status" value="1"/>
</dbReference>
<comment type="similarity">
    <text evidence="2">Belongs to the asparagine synthetase family.</text>
</comment>
<feature type="binding site" evidence="9">
    <location>
        <begin position="363"/>
        <end position="364"/>
    </location>
    <ligand>
        <name>ATP</name>
        <dbReference type="ChEBI" id="CHEBI:30616"/>
    </ligand>
</feature>
<evidence type="ECO:0000256" key="9">
    <source>
        <dbReference type="PIRSR" id="PIRSR001589-2"/>
    </source>
</evidence>
<keyword evidence="13" id="KW-1185">Reference proteome</keyword>
<evidence type="ECO:0000313" key="12">
    <source>
        <dbReference type="EMBL" id="CDM66254.1"/>
    </source>
</evidence>
<dbReference type="GO" id="GO:0006529">
    <property type="term" value="P:asparagine biosynthetic process"/>
    <property type="evidence" value="ECO:0007669"/>
    <property type="project" value="UniProtKB-KW"/>
</dbReference>
<dbReference type="InterPro" id="IPR014729">
    <property type="entry name" value="Rossmann-like_a/b/a_fold"/>
</dbReference>
<dbReference type="InterPro" id="IPR001962">
    <property type="entry name" value="Asn_synthase"/>
</dbReference>
<evidence type="ECO:0000256" key="4">
    <source>
        <dbReference type="ARBA" id="ARBA00022741"/>
    </source>
</evidence>
<keyword evidence="4 9" id="KW-0547">Nucleotide-binding</keyword>
<dbReference type="InterPro" id="IPR051786">
    <property type="entry name" value="ASN_synthetase/amidase"/>
</dbReference>
<accession>A0A0B6X121</accession>
<proteinExistence type="inferred from homology"/>
<evidence type="ECO:0000256" key="3">
    <source>
        <dbReference type="ARBA" id="ARBA00012737"/>
    </source>
</evidence>
<dbReference type="RefSeq" id="WP_041977428.1">
    <property type="nucleotide sequence ID" value="NZ_CBXV010000008.1"/>
</dbReference>
<dbReference type="PANTHER" id="PTHR43284">
    <property type="entry name" value="ASPARAGINE SYNTHETASE (GLUTAMINE-HYDROLYZING)"/>
    <property type="match status" value="1"/>
</dbReference>
<dbReference type="EMBL" id="CBXV010000008">
    <property type="protein sequence ID" value="CDM66254.1"/>
    <property type="molecule type" value="Genomic_DNA"/>
</dbReference>
<reference evidence="12 13" key="2">
    <citation type="submission" date="2015-01" db="EMBL/GenBank/DDBJ databases">
        <title>Complete genome sequence of Pyrinomonas methylaliphatogenes type strain K22T.</title>
        <authorList>
            <person name="Lee K.C.Y."/>
            <person name="Power J.F."/>
            <person name="Dunfield P.F."/>
            <person name="Morgan X.C."/>
            <person name="Huttenhower C."/>
            <person name="Stott M.B."/>
        </authorList>
    </citation>
    <scope>NUCLEOTIDE SEQUENCE [LARGE SCALE GENOMIC DNA]</scope>
    <source>
        <strain evidence="12 13">K22</strain>
    </source>
</reference>
<dbReference type="InterPro" id="IPR006426">
    <property type="entry name" value="Asn_synth_AEB"/>
</dbReference>
<dbReference type="PROSITE" id="PS51278">
    <property type="entry name" value="GATASE_TYPE_2"/>
    <property type="match status" value="1"/>
</dbReference>
<evidence type="ECO:0000256" key="7">
    <source>
        <dbReference type="ARBA" id="ARBA00048741"/>
    </source>
</evidence>
<dbReference type="STRING" id="454194.PYK22_02274"/>
<comment type="catalytic activity">
    <reaction evidence="7">
        <text>L-aspartate + L-glutamine + ATP + H2O = L-asparagine + L-glutamate + AMP + diphosphate + H(+)</text>
        <dbReference type="Rhea" id="RHEA:12228"/>
        <dbReference type="ChEBI" id="CHEBI:15377"/>
        <dbReference type="ChEBI" id="CHEBI:15378"/>
        <dbReference type="ChEBI" id="CHEBI:29985"/>
        <dbReference type="ChEBI" id="CHEBI:29991"/>
        <dbReference type="ChEBI" id="CHEBI:30616"/>
        <dbReference type="ChEBI" id="CHEBI:33019"/>
        <dbReference type="ChEBI" id="CHEBI:58048"/>
        <dbReference type="ChEBI" id="CHEBI:58359"/>
        <dbReference type="ChEBI" id="CHEBI:456215"/>
        <dbReference type="EC" id="6.3.5.4"/>
    </reaction>
</comment>
<dbReference type="Pfam" id="PF00733">
    <property type="entry name" value="Asn_synthase"/>
    <property type="match status" value="1"/>
</dbReference>
<dbReference type="NCBIfam" id="TIGR01536">
    <property type="entry name" value="asn_synth_AEB"/>
    <property type="match status" value="1"/>
</dbReference>
<evidence type="ECO:0000256" key="10">
    <source>
        <dbReference type="PIRSR" id="PIRSR001589-3"/>
    </source>
</evidence>
<comment type="pathway">
    <text evidence="1">Amino-acid biosynthesis; L-asparagine biosynthesis; L-asparagine from L-aspartate (L-Gln route): step 1/1.</text>
</comment>
<dbReference type="OrthoDB" id="9763290at2"/>
<evidence type="ECO:0000256" key="2">
    <source>
        <dbReference type="ARBA" id="ARBA00005752"/>
    </source>
</evidence>
<gene>
    <name evidence="12" type="ORF">PYK22_02274</name>
</gene>
<feature type="active site" description="For GATase activity" evidence="8">
    <location>
        <position position="2"/>
    </location>
</feature>
<feature type="domain" description="Glutamine amidotransferase type-2" evidence="11">
    <location>
        <begin position="2"/>
        <end position="216"/>
    </location>
</feature>
<dbReference type="InterPro" id="IPR017932">
    <property type="entry name" value="GATase_2_dom"/>
</dbReference>
<sequence length="645" mass="73783">MCGITGFVNLQNGFDRAEASQTLDRMCRVITHRGPDDQGVLVTDQVALGMRRLSIIDLAGGHQPIFNEDGTVAVIFNGEIYNYREIKRELEARGHRFRTNSDTETIVHAYEEYGFDCVDHFRGMFAFAIWDERARRLFIARDRVGKKPLYYTLTPQRSLIFGSELKALLEHPEVEREIDYAALDAYLTFGYVPDPLCIFRRVRKLPPGHRLIFANGEIKIEQYWDFDYCPIEGRSEEEWIEELRACLEDAVRVRLIADVPLGAFLSGGVDSSTVVGLMARAGVRPVKTFSIGFNEDSYNELKYARLAAKRFETDHHEFIVTPSICQIVDDLAWHFDEPFADSSAIPTYMVSKMARDYVTVVLSGDGGDELFAGYTRYAVDSRRAVFERLPRPLRRGVMQPVSRFLPHGFWGRNYLYNIALDSLDRYIDNVSVFTALAKEKLYSDDLKARLRQAGADATALFRERAAKMCADDSINRLLYLDSKTYLPGDILVKVDRMSMAVSLEARAPLLDHRLIELVGRIPPELKLKDGKLKYIFKRAVEGIVPPEILHRPKQGFGVPIDEWINAQLREQIRDTLMSSRARQRGYISLSYVQTLLEEHENGRRDHSTRLWALFMLEKWARLFVDGEGDRARASFERFAPVASSG</sequence>
<keyword evidence="6 8" id="KW-0315">Glutamine amidotransferase</keyword>
<dbReference type="SUPFAM" id="SSF52402">
    <property type="entry name" value="Adenine nucleotide alpha hydrolases-like"/>
    <property type="match status" value="1"/>
</dbReference>
<keyword evidence="5 9" id="KW-0067">ATP-binding</keyword>
<reference evidence="12 13" key="1">
    <citation type="submission" date="2013-12" db="EMBL/GenBank/DDBJ databases">
        <authorList>
            <person name="Stott M."/>
        </authorList>
    </citation>
    <scope>NUCLEOTIDE SEQUENCE [LARGE SCALE GENOMIC DNA]</scope>
    <source>
        <strain evidence="12 13">K22</strain>
    </source>
</reference>
<evidence type="ECO:0000256" key="8">
    <source>
        <dbReference type="PIRSR" id="PIRSR001589-1"/>
    </source>
</evidence>
<dbReference type="GO" id="GO:0004066">
    <property type="term" value="F:asparagine synthase (glutamine-hydrolyzing) activity"/>
    <property type="evidence" value="ECO:0007669"/>
    <property type="project" value="UniProtKB-EC"/>
</dbReference>
<feature type="site" description="Important for beta-aspartyl-AMP intermediate formation" evidence="10">
    <location>
        <position position="365"/>
    </location>
</feature>